<evidence type="ECO:0000259" key="7">
    <source>
        <dbReference type="Pfam" id="PF03553"/>
    </source>
</evidence>
<feature type="transmembrane region" description="Helical" evidence="6">
    <location>
        <begin position="37"/>
        <end position="56"/>
    </location>
</feature>
<dbReference type="PANTHER" id="PTHR37821">
    <property type="entry name" value="AMINO ACID TRANSPORTER YUIF-RELATED"/>
    <property type="match status" value="1"/>
</dbReference>
<feature type="transmembrane region" description="Helical" evidence="6">
    <location>
        <begin position="295"/>
        <end position="312"/>
    </location>
</feature>
<sequence>MMCFLFIIDNANGVTMNAVMIGVLVMLVLSVARVHVVLSLVVGAFAGGLAAGLPLADVVNAAGEVTQKGVMTHFQNGLSGGASIALSYAMLGAFAMAITHSGLPQQMAGAIIRKLNGNQAQDKIPSGVNKVKWILIFALLAMGVMSQNVVPIHIAFIPMIIPPLLLVFNRLQIDRRLLACVITFGLVTTYMFLPYGFGAIFLNKILLPNIEKAGMSVQGINVMSAMAIPALGMVAGLLLAFVHYRKPRVYQNKQIDEQVAQESAKQPQVSSYRSAVAALAILVCFVIQLVYKDALMLGALLGFAVFMMLGVVRRNEADSVFNDGIKMMAMVGFIMIAAQGFAEVMKATDEIKPLVEASAAMFAGSKAAAAFAMLMVGLLVTMGIGSSFSTLPIITAIYVPLCASLGFSPLATVAIIGTAGALGDAGSPASDSTLGPTMGLNVDGQHDHMRDSVIPTFIHYNIPLFIAGWIAALVL</sequence>
<keyword evidence="3 6" id="KW-0812">Transmembrane</keyword>
<gene>
    <name evidence="9" type="primary">nhaC</name>
    <name evidence="9" type="ORF">HMPREF0476_0357</name>
</gene>
<dbReference type="HOGENOM" id="CLU_037927_0_0_4"/>
<comment type="caution">
    <text evidence="9">The sequence shown here is derived from an EMBL/GenBank/DDBJ whole genome shotgun (WGS) entry which is preliminary data.</text>
</comment>
<keyword evidence="4 6" id="KW-1133">Transmembrane helix</keyword>
<feature type="transmembrane region" description="Helical" evidence="6">
    <location>
        <begin position="362"/>
        <end position="384"/>
    </location>
</feature>
<feature type="transmembrane region" description="Helical" evidence="6">
    <location>
        <begin position="324"/>
        <end position="342"/>
    </location>
</feature>
<accession>F5S574</accession>
<dbReference type="InterPro" id="IPR018461">
    <property type="entry name" value="Na/H_Antiport_NhaC-like_C"/>
</dbReference>
<feature type="transmembrane region" description="Helical" evidence="6">
    <location>
        <begin position="396"/>
        <end position="422"/>
    </location>
</feature>
<feature type="transmembrane region" description="Helical" evidence="6">
    <location>
        <begin position="177"/>
        <end position="202"/>
    </location>
</feature>
<dbReference type="EMBL" id="AFHS01000010">
    <property type="protein sequence ID" value="EGK11499.1"/>
    <property type="molecule type" value="Genomic_DNA"/>
</dbReference>
<dbReference type="Proteomes" id="UP000004207">
    <property type="component" value="Unassembled WGS sequence"/>
</dbReference>
<evidence type="ECO:0000256" key="5">
    <source>
        <dbReference type="ARBA" id="ARBA00023136"/>
    </source>
</evidence>
<dbReference type="PANTHER" id="PTHR37821:SF1">
    <property type="entry name" value="AMINO ACID TRANSPORTER YUIF-RELATED"/>
    <property type="match status" value="1"/>
</dbReference>
<evidence type="ECO:0000256" key="1">
    <source>
        <dbReference type="ARBA" id="ARBA00004651"/>
    </source>
</evidence>
<keyword evidence="10" id="KW-1185">Reference proteome</keyword>
<dbReference type="InterPro" id="IPR032813">
    <property type="entry name" value="Na_H_antiport_N"/>
</dbReference>
<feature type="domain" description="Na+/H+ antiporter NhaC-like C-terminal" evidence="7">
    <location>
        <begin position="181"/>
        <end position="469"/>
    </location>
</feature>
<feature type="transmembrane region" description="Helical" evidence="6">
    <location>
        <begin position="222"/>
        <end position="244"/>
    </location>
</feature>
<feature type="transmembrane region" description="Helical" evidence="6">
    <location>
        <begin position="457"/>
        <end position="474"/>
    </location>
</feature>
<feature type="transmembrane region" description="Helical" evidence="6">
    <location>
        <begin position="271"/>
        <end position="289"/>
    </location>
</feature>
<evidence type="ECO:0000256" key="4">
    <source>
        <dbReference type="ARBA" id="ARBA00022989"/>
    </source>
</evidence>
<dbReference type="AlphaFoldDB" id="F5S574"/>
<keyword evidence="5 6" id="KW-0472">Membrane</keyword>
<evidence type="ECO:0000259" key="8">
    <source>
        <dbReference type="Pfam" id="PF13726"/>
    </source>
</evidence>
<feature type="transmembrane region" description="Helical" evidence="6">
    <location>
        <begin position="12"/>
        <end position="31"/>
    </location>
</feature>
<feature type="domain" description="Putative Na+/H+ antiporter N-terminal" evidence="8">
    <location>
        <begin position="17"/>
        <end position="114"/>
    </location>
</feature>
<evidence type="ECO:0000256" key="6">
    <source>
        <dbReference type="SAM" id="Phobius"/>
    </source>
</evidence>
<dbReference type="STRING" id="504.KKKWG1_0869"/>
<evidence type="ECO:0000256" key="2">
    <source>
        <dbReference type="ARBA" id="ARBA00022475"/>
    </source>
</evidence>
<evidence type="ECO:0000313" key="10">
    <source>
        <dbReference type="Proteomes" id="UP000004207"/>
    </source>
</evidence>
<dbReference type="GO" id="GO:0005886">
    <property type="term" value="C:plasma membrane"/>
    <property type="evidence" value="ECO:0007669"/>
    <property type="project" value="UniProtKB-SubCell"/>
</dbReference>
<feature type="transmembrane region" description="Helical" evidence="6">
    <location>
        <begin position="77"/>
        <end position="98"/>
    </location>
</feature>
<dbReference type="InterPro" id="IPR052576">
    <property type="entry name" value="AA_Transporter-Related"/>
</dbReference>
<reference evidence="9 10" key="1">
    <citation type="submission" date="2011-04" db="EMBL/GenBank/DDBJ databases">
        <authorList>
            <person name="Muzny D."/>
            <person name="Qin X."/>
            <person name="Deng J."/>
            <person name="Jiang H."/>
            <person name="Liu Y."/>
            <person name="Qu J."/>
            <person name="Song X.-Z."/>
            <person name="Zhang L."/>
            <person name="Thornton R."/>
            <person name="Coyle M."/>
            <person name="Francisco L."/>
            <person name="Jackson L."/>
            <person name="Javaid M."/>
            <person name="Korchina V."/>
            <person name="Kovar C."/>
            <person name="Mata R."/>
            <person name="Mathew T."/>
            <person name="Ngo R."/>
            <person name="Nguyen L."/>
            <person name="Nguyen N."/>
            <person name="Okwuonu G."/>
            <person name="Ongeri F."/>
            <person name="Pham C."/>
            <person name="Simmons D."/>
            <person name="Wilczek-Boney K."/>
            <person name="Hale W."/>
            <person name="Jakkamsetti A."/>
            <person name="Pham P."/>
            <person name="Ruth R."/>
            <person name="San Lucas F."/>
            <person name="Warren J."/>
            <person name="Zhang J."/>
            <person name="Zhao Z."/>
            <person name="Zhou C."/>
            <person name="Zhu D."/>
            <person name="Lee S."/>
            <person name="Bess C."/>
            <person name="Blankenburg K."/>
            <person name="Forbes L."/>
            <person name="Fu Q."/>
            <person name="Gubbala S."/>
            <person name="Hirani K."/>
            <person name="Jayaseelan J.C."/>
            <person name="Lara F."/>
            <person name="Munidasa M."/>
            <person name="Palculict T."/>
            <person name="Patil S."/>
            <person name="Pu L.-L."/>
            <person name="Saada N."/>
            <person name="Tang L."/>
            <person name="Weissenberger G."/>
            <person name="Zhu Y."/>
            <person name="Hemphill L."/>
            <person name="Shang Y."/>
            <person name="Youmans B."/>
            <person name="Ayvaz T."/>
            <person name="Ross M."/>
            <person name="Santibanez J."/>
            <person name="Aqrawi P."/>
            <person name="Gross S."/>
            <person name="Joshi V."/>
            <person name="Fowler G."/>
            <person name="Nazareth L."/>
            <person name="Reid J."/>
            <person name="Worley K."/>
            <person name="Petrosino J."/>
            <person name="Highlander S."/>
            <person name="Gibbs R."/>
        </authorList>
    </citation>
    <scope>NUCLEOTIDE SEQUENCE [LARGE SCALE GENOMIC DNA]</scope>
    <source>
        <strain evidence="9 10">ATCC 23330</strain>
    </source>
</reference>
<protein>
    <submittedName>
        <fullName evidence="9">NhaC family sodium:proton (Na+:H+) antiporter</fullName>
    </submittedName>
</protein>
<keyword evidence="2" id="KW-1003">Cell membrane</keyword>
<dbReference type="Pfam" id="PF03553">
    <property type="entry name" value="Na_H_antiporter"/>
    <property type="match status" value="1"/>
</dbReference>
<name>F5S574_KINKI</name>
<comment type="subcellular location">
    <subcellularLocation>
        <location evidence="1">Cell membrane</location>
        <topology evidence="1">Multi-pass membrane protein</topology>
    </subcellularLocation>
</comment>
<dbReference type="Pfam" id="PF13726">
    <property type="entry name" value="Na_H_antiport_2"/>
    <property type="match status" value="1"/>
</dbReference>
<evidence type="ECO:0000256" key="3">
    <source>
        <dbReference type="ARBA" id="ARBA00022692"/>
    </source>
</evidence>
<organism evidence="9 10">
    <name type="scientific">Kingella kingae ATCC 23330</name>
    <dbReference type="NCBI Taxonomy" id="887327"/>
    <lineage>
        <taxon>Bacteria</taxon>
        <taxon>Pseudomonadati</taxon>
        <taxon>Pseudomonadota</taxon>
        <taxon>Betaproteobacteria</taxon>
        <taxon>Neisseriales</taxon>
        <taxon>Neisseriaceae</taxon>
        <taxon>Kingella</taxon>
    </lineage>
</organism>
<proteinExistence type="predicted"/>
<dbReference type="eggNOG" id="COG2056">
    <property type="taxonomic scope" value="Bacteria"/>
</dbReference>
<evidence type="ECO:0000313" key="9">
    <source>
        <dbReference type="EMBL" id="EGK11499.1"/>
    </source>
</evidence>